<dbReference type="GeneID" id="39846373"/>
<proteinExistence type="predicted"/>
<evidence type="ECO:0000313" key="7">
    <source>
        <dbReference type="EMBL" id="QCC49858.1"/>
    </source>
</evidence>
<dbReference type="EMBL" id="CP031310">
    <property type="protein sequence ID" value="QCC49858.1"/>
    <property type="molecule type" value="Genomic_DNA"/>
</dbReference>
<keyword evidence="3" id="KW-0547">Nucleotide-binding</keyword>
<dbReference type="Proteomes" id="UP000296706">
    <property type="component" value="Chromosome"/>
</dbReference>
<sequence>MTDRWPRYDVLTHRARTTPERTALIDADSGERWRYRALDGAVDSLAASLDDLGVSLGTRVGILLSTGPTYVRLLHAIWRLGGVAVPLNVQKTDAQLAAQAQRAAVDLLVCSGETAASATELGVDPAVSIDDAADVETATGVAPLPDAAAETLVPIARDVDSLALLLFTSGTTGQPKGVRLTRENLLASAEASAYRLGVKPGDRWLCCLPMYHMGGLAPAVRTALYGTTLVVQREFDASETAAVIDEYEISGVSLVPTMVKRMLDAGWTPPKNLDTVLLGGAPASESLLERALDREVPVYATYGTTETASQIATASPQQTADCPGTVGQPLVTTTIRILDGDEPADVGETGEIVVSGPTVTPGYLDEDRTTEAVDDYGFHTGDVGYRDADGRLWIVGRLDDRIVSGGENVDPEVVAGAIREHPAVDEVAVVGLPDEEWGERVAALVVGAVDTDEIREHCRERLAEFEVPKTVVVTDRIPRTPSGTVDREAVRERLRGAD</sequence>
<keyword evidence="2 7" id="KW-0436">Ligase</keyword>
<name>A0A4D6H9N5_9EURY</name>
<dbReference type="InterPro" id="IPR045851">
    <property type="entry name" value="AMP-bd_C_sf"/>
</dbReference>
<dbReference type="Gene3D" id="3.30.300.30">
    <property type="match status" value="1"/>
</dbReference>
<dbReference type="InterPro" id="IPR010192">
    <property type="entry name" value="MenE"/>
</dbReference>
<protein>
    <submittedName>
        <fullName evidence="7">O-succinylbenzoate--CoA ligase</fullName>
        <ecNumber evidence="7">6.2.1.26</ecNumber>
    </submittedName>
</protein>
<accession>A0A4D6H9N5</accession>
<dbReference type="OrthoDB" id="35688at2157"/>
<feature type="domain" description="AMP-binding enzyme C-terminal" evidence="6">
    <location>
        <begin position="417"/>
        <end position="483"/>
    </location>
</feature>
<dbReference type="GO" id="GO:0009234">
    <property type="term" value="P:menaquinone biosynthetic process"/>
    <property type="evidence" value="ECO:0007669"/>
    <property type="project" value="UniProtKB-KW"/>
</dbReference>
<gene>
    <name evidence="7" type="primary">menE</name>
    <name evidence="7" type="ORF">DV733_00850</name>
</gene>
<evidence type="ECO:0000259" key="5">
    <source>
        <dbReference type="Pfam" id="PF00501"/>
    </source>
</evidence>
<evidence type="ECO:0000256" key="2">
    <source>
        <dbReference type="ARBA" id="ARBA00022598"/>
    </source>
</evidence>
<dbReference type="STRING" id="1457250.GCA_000755225_02465"/>
<keyword evidence="8" id="KW-1185">Reference proteome</keyword>
<dbReference type="Gene3D" id="3.40.50.12780">
    <property type="entry name" value="N-terminal domain of ligase-like"/>
    <property type="match status" value="1"/>
</dbReference>
<dbReference type="SUPFAM" id="SSF56801">
    <property type="entry name" value="Acetyl-CoA synthetase-like"/>
    <property type="match status" value="1"/>
</dbReference>
<dbReference type="PROSITE" id="PS00455">
    <property type="entry name" value="AMP_BINDING"/>
    <property type="match status" value="1"/>
</dbReference>
<dbReference type="GO" id="GO:0031956">
    <property type="term" value="F:medium-chain fatty acid-CoA ligase activity"/>
    <property type="evidence" value="ECO:0007669"/>
    <property type="project" value="TreeGrafter"/>
</dbReference>
<evidence type="ECO:0000256" key="3">
    <source>
        <dbReference type="ARBA" id="ARBA00022741"/>
    </source>
</evidence>
<evidence type="ECO:0000259" key="6">
    <source>
        <dbReference type="Pfam" id="PF13193"/>
    </source>
</evidence>
<dbReference type="GO" id="GO:0005524">
    <property type="term" value="F:ATP binding"/>
    <property type="evidence" value="ECO:0007669"/>
    <property type="project" value="UniProtKB-KW"/>
</dbReference>
<feature type="domain" description="AMP-dependent synthetase/ligase" evidence="5">
    <location>
        <begin position="12"/>
        <end position="364"/>
    </location>
</feature>
<keyword evidence="4" id="KW-0067">ATP-binding</keyword>
<dbReference type="InterPro" id="IPR000873">
    <property type="entry name" value="AMP-dep_synth/lig_dom"/>
</dbReference>
<dbReference type="NCBIfam" id="TIGR01923">
    <property type="entry name" value="menE"/>
    <property type="match status" value="1"/>
</dbReference>
<dbReference type="EC" id="6.2.1.26" evidence="7"/>
<dbReference type="GO" id="GO:0008756">
    <property type="term" value="F:o-succinylbenzoate-CoA ligase activity"/>
    <property type="evidence" value="ECO:0007669"/>
    <property type="project" value="UniProtKB-EC"/>
</dbReference>
<dbReference type="InterPro" id="IPR042099">
    <property type="entry name" value="ANL_N_sf"/>
</dbReference>
<dbReference type="GO" id="GO:0006631">
    <property type="term" value="P:fatty acid metabolic process"/>
    <property type="evidence" value="ECO:0007669"/>
    <property type="project" value="TreeGrafter"/>
</dbReference>
<reference evidence="7 8" key="1">
    <citation type="journal article" date="2019" name="Nat. Commun.">
        <title>A new type of DNA phosphorothioation-based antiviral system in archaea.</title>
        <authorList>
            <person name="Xiong L."/>
            <person name="Liu S."/>
            <person name="Chen S."/>
            <person name="Xiao Y."/>
            <person name="Zhu B."/>
            <person name="Gao Y."/>
            <person name="Zhang Y."/>
            <person name="Chen B."/>
            <person name="Luo J."/>
            <person name="Deng Z."/>
            <person name="Chen X."/>
            <person name="Wang L."/>
            <person name="Chen S."/>
        </authorList>
    </citation>
    <scope>NUCLEOTIDE SEQUENCE [LARGE SCALE GENOMIC DNA]</scope>
    <source>
        <strain evidence="7 8">CBA1105</strain>
    </source>
</reference>
<dbReference type="InterPro" id="IPR020845">
    <property type="entry name" value="AMP-binding_CS"/>
</dbReference>
<evidence type="ECO:0000256" key="4">
    <source>
        <dbReference type="ARBA" id="ARBA00022840"/>
    </source>
</evidence>
<organism evidence="7 8">
    <name type="scientific">Halapricum salinum</name>
    <dbReference type="NCBI Taxonomy" id="1457250"/>
    <lineage>
        <taxon>Archaea</taxon>
        <taxon>Methanobacteriati</taxon>
        <taxon>Methanobacteriota</taxon>
        <taxon>Stenosarchaea group</taxon>
        <taxon>Halobacteria</taxon>
        <taxon>Halobacteriales</taxon>
        <taxon>Haloarculaceae</taxon>
        <taxon>Halapricum</taxon>
    </lineage>
</organism>
<dbReference type="Pfam" id="PF00501">
    <property type="entry name" value="AMP-binding"/>
    <property type="match status" value="1"/>
</dbReference>
<dbReference type="InterPro" id="IPR025110">
    <property type="entry name" value="AMP-bd_C"/>
</dbReference>
<evidence type="ECO:0000313" key="8">
    <source>
        <dbReference type="Proteomes" id="UP000296706"/>
    </source>
</evidence>
<dbReference type="RefSeq" id="WP_049993302.1">
    <property type="nucleotide sequence ID" value="NZ_CP031310.1"/>
</dbReference>
<keyword evidence="1" id="KW-0474">Menaquinone biosynthesis</keyword>
<dbReference type="KEGG" id="hsn:DV733_00850"/>
<dbReference type="PANTHER" id="PTHR43201:SF32">
    <property type="entry name" value="2-SUCCINYLBENZOATE--COA LIGASE, CHLOROPLASTIC_PEROXISOMAL"/>
    <property type="match status" value="1"/>
</dbReference>
<evidence type="ECO:0000256" key="1">
    <source>
        <dbReference type="ARBA" id="ARBA00022428"/>
    </source>
</evidence>
<dbReference type="Pfam" id="PF13193">
    <property type="entry name" value="AMP-binding_C"/>
    <property type="match status" value="1"/>
</dbReference>
<dbReference type="PANTHER" id="PTHR43201">
    <property type="entry name" value="ACYL-COA SYNTHETASE"/>
    <property type="match status" value="1"/>
</dbReference>
<dbReference type="AlphaFoldDB" id="A0A4D6H9N5"/>